<name>A0A8S5L917_9CAUD</name>
<sequence>MTERKVVAVLSVDDEKAIAADRGTLDYLEHEMLELCGVTMAEGFIADFDDTSEWQRYLNYLADWVFNHIGEEFAGMSPVCFDEWRDNEEQEVNQDD</sequence>
<accession>A0A8S5L917</accession>
<evidence type="ECO:0000313" key="1">
    <source>
        <dbReference type="EMBL" id="DAD66266.1"/>
    </source>
</evidence>
<protein>
    <submittedName>
        <fullName evidence="1">Uncharacterized protein</fullName>
    </submittedName>
</protein>
<reference evidence="1" key="1">
    <citation type="journal article" date="2021" name="Proc. Natl. Acad. Sci. U.S.A.">
        <title>A Catalog of Tens of Thousands of Viruses from Human Metagenomes Reveals Hidden Associations with Chronic Diseases.</title>
        <authorList>
            <person name="Tisza M.J."/>
            <person name="Buck C.B."/>
        </authorList>
    </citation>
    <scope>NUCLEOTIDE SEQUENCE</scope>
    <source>
        <strain evidence="1">CtjfQ5</strain>
    </source>
</reference>
<dbReference type="EMBL" id="BK014655">
    <property type="protein sequence ID" value="DAD66266.1"/>
    <property type="molecule type" value="Genomic_DNA"/>
</dbReference>
<proteinExistence type="predicted"/>
<organism evidence="1">
    <name type="scientific">Siphoviridae sp. ctjfQ5</name>
    <dbReference type="NCBI Taxonomy" id="2823594"/>
    <lineage>
        <taxon>Viruses</taxon>
        <taxon>Duplodnaviria</taxon>
        <taxon>Heunggongvirae</taxon>
        <taxon>Uroviricota</taxon>
        <taxon>Caudoviricetes</taxon>
    </lineage>
</organism>